<name>A0ABW3L4I6_9BACI</name>
<dbReference type="EMBL" id="JBHTKL010000005">
    <property type="protein sequence ID" value="MFD1019628.1"/>
    <property type="molecule type" value="Genomic_DNA"/>
</dbReference>
<evidence type="ECO:0000313" key="3">
    <source>
        <dbReference type="Proteomes" id="UP001596990"/>
    </source>
</evidence>
<accession>A0ABW3L4I6</accession>
<organism evidence="2 3">
    <name type="scientific">Thalassobacillus hwangdonensis</name>
    <dbReference type="NCBI Taxonomy" id="546108"/>
    <lineage>
        <taxon>Bacteria</taxon>
        <taxon>Bacillati</taxon>
        <taxon>Bacillota</taxon>
        <taxon>Bacilli</taxon>
        <taxon>Bacillales</taxon>
        <taxon>Bacillaceae</taxon>
        <taxon>Thalassobacillus</taxon>
    </lineage>
</organism>
<feature type="region of interest" description="Disordered" evidence="1">
    <location>
        <begin position="1"/>
        <end position="43"/>
    </location>
</feature>
<reference evidence="3" key="1">
    <citation type="journal article" date="2019" name="Int. J. Syst. Evol. Microbiol.">
        <title>The Global Catalogue of Microorganisms (GCM) 10K type strain sequencing project: providing services to taxonomists for standard genome sequencing and annotation.</title>
        <authorList>
            <consortium name="The Broad Institute Genomics Platform"/>
            <consortium name="The Broad Institute Genome Sequencing Center for Infectious Disease"/>
            <person name="Wu L."/>
            <person name="Ma J."/>
        </authorList>
    </citation>
    <scope>NUCLEOTIDE SEQUENCE [LARGE SCALE GENOMIC DNA]</scope>
    <source>
        <strain evidence="3">CCUG 56607</strain>
    </source>
</reference>
<sequence>MSEKPGYFDGSGTLKNDREVTENQPLEITDEMRKNMSGNPYEV</sequence>
<keyword evidence="3" id="KW-1185">Reference proteome</keyword>
<comment type="caution">
    <text evidence="2">The sequence shown here is derived from an EMBL/GenBank/DDBJ whole genome shotgun (WGS) entry which is preliminary data.</text>
</comment>
<gene>
    <name evidence="2" type="ORF">ACFQ2J_10630</name>
</gene>
<proteinExistence type="predicted"/>
<dbReference type="RefSeq" id="WP_386059822.1">
    <property type="nucleotide sequence ID" value="NZ_JBHTKL010000005.1"/>
</dbReference>
<evidence type="ECO:0000256" key="1">
    <source>
        <dbReference type="SAM" id="MobiDB-lite"/>
    </source>
</evidence>
<evidence type="ECO:0000313" key="2">
    <source>
        <dbReference type="EMBL" id="MFD1019628.1"/>
    </source>
</evidence>
<dbReference type="Proteomes" id="UP001596990">
    <property type="component" value="Unassembled WGS sequence"/>
</dbReference>
<protein>
    <submittedName>
        <fullName evidence="2">Uncharacterized protein</fullName>
    </submittedName>
</protein>